<sequence>MKFSNAGFTLLEAMIAISILVIGIVAVLQIFPLALNIEKLNQMETQAVFLAQEKIEEKASRSYQDIQVTTETENSLPSPFERFSRETKVIYVDSDLATTTSDLGLKKIEVTVQWQSPLRLGEKSVNLITLIAEK</sequence>
<dbReference type="AlphaFoldDB" id="A0A2M7BZF0"/>
<evidence type="ECO:0000313" key="2">
    <source>
        <dbReference type="EMBL" id="PIV14072.1"/>
    </source>
</evidence>
<dbReference type="Proteomes" id="UP000228816">
    <property type="component" value="Unassembled WGS sequence"/>
</dbReference>
<evidence type="ECO:0000313" key="3">
    <source>
        <dbReference type="Proteomes" id="UP000228816"/>
    </source>
</evidence>
<comment type="caution">
    <text evidence="2">The sequence shown here is derived from an EMBL/GenBank/DDBJ whole genome shotgun (WGS) entry which is preliminary data.</text>
</comment>
<keyword evidence="1" id="KW-1133">Transmembrane helix</keyword>
<protein>
    <recommendedName>
        <fullName evidence="4">Type II secretion system protein GspI C-terminal domain-containing protein</fullName>
    </recommendedName>
</protein>
<organism evidence="2 3">
    <name type="scientific">bacterium (Candidatus Gribaldobacteria) CG03_land_8_20_14_0_80_36_40</name>
    <dbReference type="NCBI Taxonomy" id="2014271"/>
    <lineage>
        <taxon>Bacteria</taxon>
        <taxon>Candidatus Gribaldobacteria</taxon>
    </lineage>
</organism>
<gene>
    <name evidence="2" type="ORF">COS44_01000</name>
</gene>
<proteinExistence type="predicted"/>
<name>A0A2M7BZF0_9BACT</name>
<dbReference type="EMBL" id="PEUS01000021">
    <property type="protein sequence ID" value="PIV14072.1"/>
    <property type="molecule type" value="Genomic_DNA"/>
</dbReference>
<keyword evidence="1" id="KW-0812">Transmembrane</keyword>
<dbReference type="Pfam" id="PF07963">
    <property type="entry name" value="N_methyl"/>
    <property type="match status" value="1"/>
</dbReference>
<feature type="transmembrane region" description="Helical" evidence="1">
    <location>
        <begin position="13"/>
        <end position="35"/>
    </location>
</feature>
<evidence type="ECO:0008006" key="4">
    <source>
        <dbReference type="Google" id="ProtNLM"/>
    </source>
</evidence>
<accession>A0A2M7BZF0</accession>
<evidence type="ECO:0000256" key="1">
    <source>
        <dbReference type="SAM" id="Phobius"/>
    </source>
</evidence>
<dbReference type="PROSITE" id="PS00409">
    <property type="entry name" value="PROKAR_NTER_METHYL"/>
    <property type="match status" value="1"/>
</dbReference>
<dbReference type="InterPro" id="IPR012902">
    <property type="entry name" value="N_methyl_site"/>
</dbReference>
<keyword evidence="1" id="KW-0472">Membrane</keyword>
<dbReference type="NCBIfam" id="TIGR02532">
    <property type="entry name" value="IV_pilin_GFxxxE"/>
    <property type="match status" value="1"/>
</dbReference>
<reference evidence="3" key="1">
    <citation type="submission" date="2017-09" db="EMBL/GenBank/DDBJ databases">
        <title>Depth-based differentiation of microbial function through sediment-hosted aquifers and enrichment of novel symbionts in the deep terrestrial subsurface.</title>
        <authorList>
            <person name="Probst A.J."/>
            <person name="Ladd B."/>
            <person name="Jarett J.K."/>
            <person name="Geller-Mcgrath D.E."/>
            <person name="Sieber C.M.K."/>
            <person name="Emerson J.B."/>
            <person name="Anantharaman K."/>
            <person name="Thomas B.C."/>
            <person name="Malmstrom R."/>
            <person name="Stieglmeier M."/>
            <person name="Klingl A."/>
            <person name="Woyke T."/>
            <person name="Ryan C.M."/>
            <person name="Banfield J.F."/>
        </authorList>
    </citation>
    <scope>NUCLEOTIDE SEQUENCE [LARGE SCALE GENOMIC DNA]</scope>
</reference>